<sequence length="266" mass="29837">MKIATYNLRCGGKANQPVHWTQLFEAANPDIFLVQETCSPEQYVTSRFWEGHQQQVQWAKVGTNAWGSAVFVRSGTVSRIPVADFEGCVVGVEVEGFAGSANQGRKLRIFSLHAPAPYKPSVNRILDWIGSLPDDSDLIIGGDFNLTVGVRHPDEKQQDQDLWLLERLRKEFGLISCWQAANPNRNLPQTLRWSQDKATPYHCDGIFVPAAWYRYLDHCEVLASPLWEELSDHNPVVSSFAPGQDNDNFSPKLAAGHTEQGNKVVY</sequence>
<dbReference type="InterPro" id="IPR005135">
    <property type="entry name" value="Endo/exonuclease/phosphatase"/>
</dbReference>
<dbReference type="Proteomes" id="UP001476950">
    <property type="component" value="Unassembled WGS sequence"/>
</dbReference>
<protein>
    <submittedName>
        <fullName evidence="2">Endonuclease/exonuclease/phosphatase family protein</fullName>
    </submittedName>
</protein>
<gene>
    <name evidence="2" type="ORF">NDI38_14880</name>
</gene>
<accession>A0ABV0KKI9</accession>
<keyword evidence="2" id="KW-0255">Endonuclease</keyword>
<evidence type="ECO:0000313" key="3">
    <source>
        <dbReference type="Proteomes" id="UP001476950"/>
    </source>
</evidence>
<dbReference type="InterPro" id="IPR036691">
    <property type="entry name" value="Endo/exonu/phosph_ase_sf"/>
</dbReference>
<organism evidence="2 3">
    <name type="scientific">Stenomitos frigidus AS-A4</name>
    <dbReference type="NCBI Taxonomy" id="2933935"/>
    <lineage>
        <taxon>Bacteria</taxon>
        <taxon>Bacillati</taxon>
        <taxon>Cyanobacteriota</taxon>
        <taxon>Cyanophyceae</taxon>
        <taxon>Leptolyngbyales</taxon>
        <taxon>Leptolyngbyaceae</taxon>
        <taxon>Stenomitos</taxon>
    </lineage>
</organism>
<evidence type="ECO:0000313" key="2">
    <source>
        <dbReference type="EMBL" id="MEP1059724.1"/>
    </source>
</evidence>
<keyword evidence="3" id="KW-1185">Reference proteome</keyword>
<proteinExistence type="predicted"/>
<evidence type="ECO:0000259" key="1">
    <source>
        <dbReference type="Pfam" id="PF03372"/>
    </source>
</evidence>
<keyword evidence="2" id="KW-0378">Hydrolase</keyword>
<dbReference type="Gene3D" id="3.60.10.10">
    <property type="entry name" value="Endonuclease/exonuclease/phosphatase"/>
    <property type="match status" value="1"/>
</dbReference>
<dbReference type="EMBL" id="JAMPLM010000012">
    <property type="protein sequence ID" value="MEP1059724.1"/>
    <property type="molecule type" value="Genomic_DNA"/>
</dbReference>
<comment type="caution">
    <text evidence="2">The sequence shown here is derived from an EMBL/GenBank/DDBJ whole genome shotgun (WGS) entry which is preliminary data.</text>
</comment>
<dbReference type="SUPFAM" id="SSF56219">
    <property type="entry name" value="DNase I-like"/>
    <property type="match status" value="1"/>
</dbReference>
<dbReference type="RefSeq" id="WP_190452194.1">
    <property type="nucleotide sequence ID" value="NZ_JAMPLM010000012.1"/>
</dbReference>
<name>A0ABV0KKI9_9CYAN</name>
<reference evidence="2 3" key="1">
    <citation type="submission" date="2022-04" db="EMBL/GenBank/DDBJ databases">
        <title>Positive selection, recombination, and allopatry shape intraspecific diversity of widespread and dominant cyanobacteria.</title>
        <authorList>
            <person name="Wei J."/>
            <person name="Shu W."/>
            <person name="Hu C."/>
        </authorList>
    </citation>
    <scope>NUCLEOTIDE SEQUENCE [LARGE SCALE GENOMIC DNA]</scope>
    <source>
        <strain evidence="2 3">AS-A4</strain>
    </source>
</reference>
<keyword evidence="2" id="KW-0540">Nuclease</keyword>
<feature type="domain" description="Endonuclease/exonuclease/phosphatase" evidence="1">
    <location>
        <begin position="4"/>
        <end position="225"/>
    </location>
</feature>
<dbReference type="GO" id="GO:0004519">
    <property type="term" value="F:endonuclease activity"/>
    <property type="evidence" value="ECO:0007669"/>
    <property type="project" value="UniProtKB-KW"/>
</dbReference>
<dbReference type="Pfam" id="PF03372">
    <property type="entry name" value="Exo_endo_phos"/>
    <property type="match status" value="1"/>
</dbReference>